<proteinExistence type="predicted"/>
<evidence type="ECO:0000259" key="7">
    <source>
        <dbReference type="PROSITE" id="PS50192"/>
    </source>
</evidence>
<evidence type="ECO:0000256" key="6">
    <source>
        <dbReference type="SAM" id="Phobius"/>
    </source>
</evidence>
<evidence type="ECO:0000256" key="4">
    <source>
        <dbReference type="SAM" id="Coils"/>
    </source>
</evidence>
<feature type="region of interest" description="Disordered" evidence="5">
    <location>
        <begin position="124"/>
        <end position="153"/>
    </location>
</feature>
<dbReference type="Gene3D" id="1.20.5.110">
    <property type="match status" value="1"/>
</dbReference>
<comment type="caution">
    <text evidence="8">The sequence shown here is derived from an EMBL/GenBank/DDBJ whole genome shotgun (WGS) entry which is preliminary data.</text>
</comment>
<dbReference type="CDD" id="cd15841">
    <property type="entry name" value="SNARE_Qc"/>
    <property type="match status" value="1"/>
</dbReference>
<comment type="subcellular location">
    <subcellularLocation>
        <location evidence="1">Golgi apparatus membrane</location>
        <topology evidence="1">Single-pass type IV membrane protein</topology>
    </subcellularLocation>
</comment>
<reference evidence="8 9" key="1">
    <citation type="submission" date="2024-04" db="EMBL/GenBank/DDBJ databases">
        <title>Tritrichomonas musculus Genome.</title>
        <authorList>
            <person name="Alves-Ferreira E."/>
            <person name="Grigg M."/>
            <person name="Lorenzi H."/>
            <person name="Galac M."/>
        </authorList>
    </citation>
    <scope>NUCLEOTIDE SEQUENCE [LARGE SCALE GENOMIC DNA]</scope>
    <source>
        <strain evidence="8 9">EAF2021</strain>
    </source>
</reference>
<evidence type="ECO:0000256" key="5">
    <source>
        <dbReference type="SAM" id="MobiDB-lite"/>
    </source>
</evidence>
<gene>
    <name evidence="8" type="ORF">M9Y10_038339</name>
</gene>
<evidence type="ECO:0000313" key="9">
    <source>
        <dbReference type="Proteomes" id="UP001470230"/>
    </source>
</evidence>
<dbReference type="InterPro" id="IPR015260">
    <property type="entry name" value="Syntaxin-6/10/61_N"/>
</dbReference>
<keyword evidence="3" id="KW-0333">Golgi apparatus</keyword>
<keyword evidence="6" id="KW-0472">Membrane</keyword>
<evidence type="ECO:0000256" key="3">
    <source>
        <dbReference type="ARBA" id="ARBA00023034"/>
    </source>
</evidence>
<dbReference type="SUPFAM" id="SSF58038">
    <property type="entry name" value="SNARE fusion complex"/>
    <property type="match status" value="1"/>
</dbReference>
<feature type="coiled-coil region" evidence="4">
    <location>
        <begin position="49"/>
        <end position="76"/>
    </location>
</feature>
<evidence type="ECO:0000256" key="1">
    <source>
        <dbReference type="ARBA" id="ARBA00004409"/>
    </source>
</evidence>
<name>A0ABR2K956_9EUKA</name>
<dbReference type="Gene3D" id="1.20.58.90">
    <property type="match status" value="1"/>
</dbReference>
<dbReference type="Proteomes" id="UP001470230">
    <property type="component" value="Unassembled WGS sequence"/>
</dbReference>
<organism evidence="8 9">
    <name type="scientific">Tritrichomonas musculus</name>
    <dbReference type="NCBI Taxonomy" id="1915356"/>
    <lineage>
        <taxon>Eukaryota</taxon>
        <taxon>Metamonada</taxon>
        <taxon>Parabasalia</taxon>
        <taxon>Tritrichomonadida</taxon>
        <taxon>Tritrichomonadidae</taxon>
        <taxon>Tritrichomonas</taxon>
    </lineage>
</organism>
<keyword evidence="2" id="KW-0813">Transport</keyword>
<keyword evidence="6" id="KW-0812">Transmembrane</keyword>
<keyword evidence="4" id="KW-0175">Coiled coil</keyword>
<dbReference type="Pfam" id="PF09177">
    <property type="entry name" value="STX6_10_61_N"/>
    <property type="match status" value="1"/>
</dbReference>
<sequence length="240" mass="27612">MSIYNIDPYFLNQKEVNTSVIQLQQMLSDRDDMLNDSRGVNPEVFRTVGNNMQKEIQQARNLLQDIKDSINIARANPSRFQISEAELNSRDSFYATTMQELNDIENKMNTQTSNQRIQFTFQPVPQDPSLTQNDYNSNSNYNANPPPAPQYQLQQHQEEQINQLSVAIDTQMQLSKMIKNEIEEQNQLILDLDENIDNAHTAMRKVTDQITQLIDNEGKTPTYLVAVLSLVLILMLFIVA</sequence>
<keyword evidence="9" id="KW-1185">Reference proteome</keyword>
<evidence type="ECO:0000256" key="2">
    <source>
        <dbReference type="ARBA" id="ARBA00022927"/>
    </source>
</evidence>
<evidence type="ECO:0000313" key="8">
    <source>
        <dbReference type="EMBL" id="KAK8887301.1"/>
    </source>
</evidence>
<accession>A0ABR2K956</accession>
<dbReference type="InterPro" id="IPR000727">
    <property type="entry name" value="T_SNARE_dom"/>
</dbReference>
<feature type="transmembrane region" description="Helical" evidence="6">
    <location>
        <begin position="221"/>
        <end position="239"/>
    </location>
</feature>
<dbReference type="SUPFAM" id="SSF47661">
    <property type="entry name" value="t-snare proteins"/>
    <property type="match status" value="1"/>
</dbReference>
<feature type="domain" description="T-SNARE coiled-coil homology" evidence="7">
    <location>
        <begin position="151"/>
        <end position="213"/>
    </location>
</feature>
<dbReference type="EMBL" id="JAPFFF010000006">
    <property type="protein sequence ID" value="KAK8887301.1"/>
    <property type="molecule type" value="Genomic_DNA"/>
</dbReference>
<keyword evidence="6" id="KW-1133">Transmembrane helix</keyword>
<dbReference type="PROSITE" id="PS50192">
    <property type="entry name" value="T_SNARE"/>
    <property type="match status" value="1"/>
</dbReference>
<dbReference type="InterPro" id="IPR010989">
    <property type="entry name" value="SNARE"/>
</dbReference>
<protein>
    <submittedName>
        <fullName evidence="8">Syntaxin-6</fullName>
    </submittedName>
</protein>
<feature type="compositionally biased region" description="Low complexity" evidence="5">
    <location>
        <begin position="132"/>
        <end position="143"/>
    </location>
</feature>
<keyword evidence="2" id="KW-0653">Protein transport</keyword>